<gene>
    <name evidence="2" type="ORF">Sjap_021501</name>
</gene>
<name>A0AAP0EMH4_9MAGN</name>
<dbReference type="PROSITE" id="PS50181">
    <property type="entry name" value="FBOX"/>
    <property type="match status" value="1"/>
</dbReference>
<dbReference type="PANTHER" id="PTHR31672:SF13">
    <property type="entry name" value="F-BOX PROTEIN CPR30-LIKE"/>
    <property type="match status" value="1"/>
</dbReference>
<feature type="domain" description="F-box" evidence="1">
    <location>
        <begin position="1"/>
        <end position="45"/>
    </location>
</feature>
<dbReference type="InterPro" id="IPR001810">
    <property type="entry name" value="F-box_dom"/>
</dbReference>
<protein>
    <recommendedName>
        <fullName evidence="1">F-box domain-containing protein</fullName>
    </recommendedName>
</protein>
<dbReference type="SUPFAM" id="SSF81383">
    <property type="entry name" value="F-box domain"/>
    <property type="match status" value="1"/>
</dbReference>
<dbReference type="InterPro" id="IPR017451">
    <property type="entry name" value="F-box-assoc_interact_dom"/>
</dbReference>
<evidence type="ECO:0000313" key="2">
    <source>
        <dbReference type="EMBL" id="KAK9096004.1"/>
    </source>
</evidence>
<dbReference type="Gene3D" id="1.20.1280.50">
    <property type="match status" value="1"/>
</dbReference>
<reference evidence="2 3" key="1">
    <citation type="submission" date="2024-01" db="EMBL/GenBank/DDBJ databases">
        <title>Genome assemblies of Stephania.</title>
        <authorList>
            <person name="Yang L."/>
        </authorList>
    </citation>
    <scope>NUCLEOTIDE SEQUENCE [LARGE SCALE GENOMIC DNA]</scope>
    <source>
        <strain evidence="2">QJT</strain>
        <tissue evidence="2">Leaf</tissue>
    </source>
</reference>
<dbReference type="Pfam" id="PF07734">
    <property type="entry name" value="FBA_1"/>
    <property type="match status" value="1"/>
</dbReference>
<accession>A0AAP0EMH4</accession>
<dbReference type="SMART" id="SM00256">
    <property type="entry name" value="FBOX"/>
    <property type="match status" value="1"/>
</dbReference>
<dbReference type="AlphaFoldDB" id="A0AAP0EMH4"/>
<sequence length="373" mass="42674">MCEDVIIGILSRLPAKTLFRFKSVCKSWRTLIEKPSFVQEHLERLQRGEGNTRPNNIVFLDYNNDSRLYSLDIESSLSLSCDEVEVELTEKVRNCNDLRFSLLTPYFLGSCNGLLCIKVSYKRICLLNPCTRTYTNFEYKHPQNMLFSSFGFGYDAKIKDYKLVMITTRNNSNSASKIKVLTLGTDAWRNLSDVPYRVGLGPGKLINGALHWIDHETNQVICFNVEEEEFKVVSRPVYNAACVFVSVEVAELEGCLVVVCHHPSRKYRDVEVWVMKEYGLEDSWTKVFSIDPNTLPPLLIKNENTGVFRPNCSMTALCILKNNEGVVLLIDRDIVLYNLKSNMCRYIHRIAINFSSIVTYKGSLINLAEELAK</sequence>
<evidence type="ECO:0000313" key="3">
    <source>
        <dbReference type="Proteomes" id="UP001417504"/>
    </source>
</evidence>
<dbReference type="InterPro" id="IPR050796">
    <property type="entry name" value="SCF_F-box_component"/>
</dbReference>
<keyword evidence="3" id="KW-1185">Reference proteome</keyword>
<dbReference type="Pfam" id="PF00646">
    <property type="entry name" value="F-box"/>
    <property type="match status" value="1"/>
</dbReference>
<dbReference type="PANTHER" id="PTHR31672">
    <property type="entry name" value="BNACNNG10540D PROTEIN"/>
    <property type="match status" value="1"/>
</dbReference>
<dbReference type="CDD" id="cd22157">
    <property type="entry name" value="F-box_AtFBW1-like"/>
    <property type="match status" value="1"/>
</dbReference>
<dbReference type="InterPro" id="IPR006527">
    <property type="entry name" value="F-box-assoc_dom_typ1"/>
</dbReference>
<dbReference type="InterPro" id="IPR036047">
    <property type="entry name" value="F-box-like_dom_sf"/>
</dbReference>
<proteinExistence type="predicted"/>
<evidence type="ECO:0000259" key="1">
    <source>
        <dbReference type="PROSITE" id="PS50181"/>
    </source>
</evidence>
<dbReference type="Proteomes" id="UP001417504">
    <property type="component" value="Unassembled WGS sequence"/>
</dbReference>
<comment type="caution">
    <text evidence="2">The sequence shown here is derived from an EMBL/GenBank/DDBJ whole genome shotgun (WGS) entry which is preliminary data.</text>
</comment>
<dbReference type="EMBL" id="JBBNAE010000009">
    <property type="protein sequence ID" value="KAK9096004.1"/>
    <property type="molecule type" value="Genomic_DNA"/>
</dbReference>
<dbReference type="NCBIfam" id="TIGR01640">
    <property type="entry name" value="F_box_assoc_1"/>
    <property type="match status" value="1"/>
</dbReference>
<organism evidence="2 3">
    <name type="scientific">Stephania japonica</name>
    <dbReference type="NCBI Taxonomy" id="461633"/>
    <lineage>
        <taxon>Eukaryota</taxon>
        <taxon>Viridiplantae</taxon>
        <taxon>Streptophyta</taxon>
        <taxon>Embryophyta</taxon>
        <taxon>Tracheophyta</taxon>
        <taxon>Spermatophyta</taxon>
        <taxon>Magnoliopsida</taxon>
        <taxon>Ranunculales</taxon>
        <taxon>Menispermaceae</taxon>
        <taxon>Menispermoideae</taxon>
        <taxon>Cissampelideae</taxon>
        <taxon>Stephania</taxon>
    </lineage>
</organism>